<gene>
    <name evidence="2" type="ORF">NSCI0253_LOCUS4147</name>
</gene>
<reference evidence="2" key="1">
    <citation type="submission" date="2021-01" db="EMBL/GenBank/DDBJ databases">
        <authorList>
            <person name="Corre E."/>
            <person name="Pelletier E."/>
            <person name="Niang G."/>
            <person name="Scheremetjew M."/>
            <person name="Finn R."/>
            <person name="Kale V."/>
            <person name="Holt S."/>
            <person name="Cochrane G."/>
            <person name="Meng A."/>
            <person name="Brown T."/>
            <person name="Cohen L."/>
        </authorList>
    </citation>
    <scope>NUCLEOTIDE SEQUENCE</scope>
</reference>
<accession>A0A7S0ZR53</accession>
<keyword evidence="1" id="KW-0732">Signal</keyword>
<organism evidence="2">
    <name type="scientific">Noctiluca scintillans</name>
    <name type="common">Sea sparkle</name>
    <name type="synonym">Red tide dinoflagellate</name>
    <dbReference type="NCBI Taxonomy" id="2966"/>
    <lineage>
        <taxon>Eukaryota</taxon>
        <taxon>Sar</taxon>
        <taxon>Alveolata</taxon>
        <taxon>Dinophyceae</taxon>
        <taxon>Noctilucales</taxon>
        <taxon>Noctilucaceae</taxon>
        <taxon>Noctiluca</taxon>
    </lineage>
</organism>
<feature type="signal peptide" evidence="1">
    <location>
        <begin position="1"/>
        <end position="22"/>
    </location>
</feature>
<dbReference type="AlphaFoldDB" id="A0A7S0ZR53"/>
<protein>
    <submittedName>
        <fullName evidence="2">Uncharacterized protein</fullName>
    </submittedName>
</protein>
<feature type="chain" id="PRO_5031359893" evidence="1">
    <location>
        <begin position="23"/>
        <end position="148"/>
    </location>
</feature>
<name>A0A7S0ZR53_NOCSC</name>
<sequence length="148" mass="15677">MQFVCALAWTLALAVTPTASLALHRVASAKAGDCPAGLRSTDGKICCSKSCAMCSDATATNETVASCVPKLIRERSCSAGYPRHECYPTCSDEHTAPCLVASGEMYQEIKGTRTFAEDCDSILDEYHTKMREASSPESGETLDAPTAA</sequence>
<evidence type="ECO:0000313" key="2">
    <source>
        <dbReference type="EMBL" id="CAD8829801.1"/>
    </source>
</evidence>
<dbReference type="EMBL" id="HBFQ01005856">
    <property type="protein sequence ID" value="CAD8829801.1"/>
    <property type="molecule type" value="Transcribed_RNA"/>
</dbReference>
<evidence type="ECO:0000256" key="1">
    <source>
        <dbReference type="SAM" id="SignalP"/>
    </source>
</evidence>
<proteinExistence type="predicted"/>